<proteinExistence type="predicted"/>
<evidence type="ECO:0000313" key="3">
    <source>
        <dbReference type="Proteomes" id="UP000765509"/>
    </source>
</evidence>
<feature type="region of interest" description="Disordered" evidence="1">
    <location>
        <begin position="59"/>
        <end position="79"/>
    </location>
</feature>
<dbReference type="EMBL" id="AVOT02146512">
    <property type="protein sequence ID" value="MBW0592082.1"/>
    <property type="molecule type" value="Genomic_DNA"/>
</dbReference>
<reference evidence="2" key="1">
    <citation type="submission" date="2021-03" db="EMBL/GenBank/DDBJ databases">
        <title>Draft genome sequence of rust myrtle Austropuccinia psidii MF-1, a brazilian biotype.</title>
        <authorList>
            <person name="Quecine M.C."/>
            <person name="Pachon D.M.R."/>
            <person name="Bonatelli M.L."/>
            <person name="Correr F.H."/>
            <person name="Franceschini L.M."/>
            <person name="Leite T.F."/>
            <person name="Margarido G.R.A."/>
            <person name="Almeida C.A."/>
            <person name="Ferrarezi J.A."/>
            <person name="Labate C.A."/>
        </authorList>
    </citation>
    <scope>NUCLEOTIDE SEQUENCE</scope>
    <source>
        <strain evidence="2">MF-1</strain>
    </source>
</reference>
<name>A0A9Q3L6B6_9BASI</name>
<comment type="caution">
    <text evidence="2">The sequence shown here is derived from an EMBL/GenBank/DDBJ whole genome shotgun (WGS) entry which is preliminary data.</text>
</comment>
<evidence type="ECO:0000313" key="2">
    <source>
        <dbReference type="EMBL" id="MBW0592082.1"/>
    </source>
</evidence>
<accession>A0A9Q3L6B6</accession>
<sequence length="161" mass="18012">MWPGGLMLEGPSCDELDGEEVEVVCNSIGHQFSTSPSHPPVKRFQSHIIPSTPRTFQPALSPIPTTLPPASPSSSTTRPPLIPVVRLSPIVTSQQLQPVASSSRRREEISLFPFPAAQVFKKRWHWPIQVTREDPNMEIENKDSVARLFRQVDGNIREVIE</sequence>
<organism evidence="2 3">
    <name type="scientific">Austropuccinia psidii MF-1</name>
    <dbReference type="NCBI Taxonomy" id="1389203"/>
    <lineage>
        <taxon>Eukaryota</taxon>
        <taxon>Fungi</taxon>
        <taxon>Dikarya</taxon>
        <taxon>Basidiomycota</taxon>
        <taxon>Pucciniomycotina</taxon>
        <taxon>Pucciniomycetes</taxon>
        <taxon>Pucciniales</taxon>
        <taxon>Sphaerophragmiaceae</taxon>
        <taxon>Austropuccinia</taxon>
    </lineage>
</organism>
<dbReference type="Proteomes" id="UP000765509">
    <property type="component" value="Unassembled WGS sequence"/>
</dbReference>
<gene>
    <name evidence="2" type="ORF">O181_131797</name>
</gene>
<protein>
    <submittedName>
        <fullName evidence="2">Uncharacterized protein</fullName>
    </submittedName>
</protein>
<dbReference type="AlphaFoldDB" id="A0A9Q3L6B6"/>
<evidence type="ECO:0000256" key="1">
    <source>
        <dbReference type="SAM" id="MobiDB-lite"/>
    </source>
</evidence>
<keyword evidence="3" id="KW-1185">Reference proteome</keyword>